<organism evidence="2">
    <name type="scientific">freshwater metagenome</name>
    <dbReference type="NCBI Taxonomy" id="449393"/>
    <lineage>
        <taxon>unclassified sequences</taxon>
        <taxon>metagenomes</taxon>
        <taxon>ecological metagenomes</taxon>
    </lineage>
</organism>
<accession>A0A6J7ECC4</accession>
<feature type="domain" description="Hydantoinase B/oxoprolinase" evidence="1">
    <location>
        <begin position="2"/>
        <end position="104"/>
    </location>
</feature>
<dbReference type="GO" id="GO:0003824">
    <property type="term" value="F:catalytic activity"/>
    <property type="evidence" value="ECO:0007669"/>
    <property type="project" value="InterPro"/>
</dbReference>
<dbReference type="EMBL" id="CAFBLQ010000135">
    <property type="protein sequence ID" value="CAB4878860.1"/>
    <property type="molecule type" value="Genomic_DNA"/>
</dbReference>
<protein>
    <submittedName>
        <fullName evidence="2">Unannotated protein</fullName>
    </submittedName>
</protein>
<dbReference type="InterPro" id="IPR003692">
    <property type="entry name" value="Hydantoinase_B"/>
</dbReference>
<reference evidence="2" key="1">
    <citation type="submission" date="2020-05" db="EMBL/GenBank/DDBJ databases">
        <authorList>
            <person name="Chiriac C."/>
            <person name="Salcher M."/>
            <person name="Ghai R."/>
            <person name="Kavagutti S V."/>
        </authorList>
    </citation>
    <scope>NUCLEOTIDE SEQUENCE</scope>
</reference>
<dbReference type="Pfam" id="PF02538">
    <property type="entry name" value="Hydantoinase_B"/>
    <property type="match status" value="1"/>
</dbReference>
<name>A0A6J7ECC4_9ZZZZ</name>
<dbReference type="InterPro" id="IPR016750">
    <property type="entry name" value="Aceto_COase_bsu/gsu"/>
</dbReference>
<sequence length="267" mass="28344">MRGGQSMEQAYAIYYGDGMAGPCFNACAKVPPHGVGGGYPGSGGSFHPVRESNVANLIDENVLPTIDRLDGTAEKVRSKLTHIKLAPGDVFVAVSGGGAGLGDPLLRDSQKVVNDIVSGYITPGHARAIYGVSLNGDNTLDEAATAKQREEIRHQRIGGSPKAELKAPPIIGVSLTREDGRWSCASCDERLAEGDGNWRDGAVTRETEITERYEELEMKVRERLQAPYVVTREHFCPSCAASLAVDIATDDLEQLPSAQPLGAGVAA</sequence>
<gene>
    <name evidence="2" type="ORF">UFOPK3423_01166</name>
</gene>
<evidence type="ECO:0000259" key="1">
    <source>
        <dbReference type="Pfam" id="PF02538"/>
    </source>
</evidence>
<dbReference type="AlphaFoldDB" id="A0A6J7ECC4"/>
<dbReference type="Pfam" id="PF08882">
    <property type="entry name" value="Acetone_carb_G"/>
    <property type="match status" value="1"/>
</dbReference>
<proteinExistence type="predicted"/>
<evidence type="ECO:0000313" key="2">
    <source>
        <dbReference type="EMBL" id="CAB4878860.1"/>
    </source>
</evidence>